<evidence type="ECO:0000259" key="6">
    <source>
        <dbReference type="SMART" id="SM00822"/>
    </source>
</evidence>
<dbReference type="NCBIfam" id="NF009466">
    <property type="entry name" value="PRK12826.1-2"/>
    <property type="match status" value="1"/>
</dbReference>
<evidence type="ECO:0000256" key="2">
    <source>
        <dbReference type="ARBA" id="ARBA00006484"/>
    </source>
</evidence>
<sequence length="258" mass="26659">MVDNTNSVEATNRVAVVTGAGSGIGLSVARQLAALHHPVALLDRSGAAAQKAAEELNEQGATARAFEVDVVDRPGVDAALEKVRAELGAVKIMVTSAGIEATASFTDIDLADWKRIIDVNLTGTFNSVQSAVPDMIEAGWGRIITISSSSAQSGAPDRAHYVASKGGVIALTKALAYELSPKGITANTIPPSIIDTPMARAAEESGEMLINFEALASMTPVRRTGTPHDVAAATAFLCSDDAGFITGQIIGVNGGWYL</sequence>
<reference evidence="7 8" key="1">
    <citation type="submission" date="2023-07" db="EMBL/GenBank/DDBJ databases">
        <authorList>
            <person name="Girao M."/>
            <person name="Carvalho M.F."/>
        </authorList>
    </citation>
    <scope>NUCLEOTIDE SEQUENCE [LARGE SCALE GENOMIC DNA]</scope>
    <source>
        <strain evidence="7 8">YIM65754</strain>
    </source>
</reference>
<evidence type="ECO:0000256" key="1">
    <source>
        <dbReference type="ARBA" id="ARBA00004191"/>
    </source>
</evidence>
<comment type="subcellular location">
    <subcellularLocation>
        <location evidence="1">Secreted</location>
        <location evidence="1">Cell wall</location>
    </subcellularLocation>
</comment>
<comment type="caution">
    <text evidence="7">The sequence shown here is derived from an EMBL/GenBank/DDBJ whole genome shotgun (WGS) entry which is preliminary data.</text>
</comment>
<keyword evidence="8" id="KW-1185">Reference proteome</keyword>
<comment type="similarity">
    <text evidence="2">Belongs to the short-chain dehydrogenases/reductases (SDR) family.</text>
</comment>
<dbReference type="PRINTS" id="PR00080">
    <property type="entry name" value="SDRFAMILY"/>
</dbReference>
<keyword evidence="3" id="KW-0964">Secreted</keyword>
<dbReference type="InterPro" id="IPR050259">
    <property type="entry name" value="SDR"/>
</dbReference>
<dbReference type="InterPro" id="IPR002347">
    <property type="entry name" value="SDR_fam"/>
</dbReference>
<dbReference type="InterPro" id="IPR036291">
    <property type="entry name" value="NAD(P)-bd_dom_sf"/>
</dbReference>
<protein>
    <recommendedName>
        <fullName evidence="4">3-oxoacyl-[acyl-carrier-protein] reductase MabA</fullName>
    </recommendedName>
</protein>
<evidence type="ECO:0000256" key="4">
    <source>
        <dbReference type="ARBA" id="ARBA00040781"/>
    </source>
</evidence>
<proteinExistence type="inferred from homology"/>
<dbReference type="PANTHER" id="PTHR42879:SF2">
    <property type="entry name" value="3-OXOACYL-[ACYL-CARRIER-PROTEIN] REDUCTASE FABG"/>
    <property type="match status" value="1"/>
</dbReference>
<feature type="domain" description="Ketoreductase" evidence="6">
    <location>
        <begin position="13"/>
        <end position="192"/>
    </location>
</feature>
<dbReference type="EMBL" id="JAUTXY010000006">
    <property type="protein sequence ID" value="MEE2058692.1"/>
    <property type="molecule type" value="Genomic_DNA"/>
</dbReference>
<evidence type="ECO:0000256" key="3">
    <source>
        <dbReference type="ARBA" id="ARBA00022512"/>
    </source>
</evidence>
<dbReference type="SMART" id="SM00822">
    <property type="entry name" value="PKS_KR"/>
    <property type="match status" value="1"/>
</dbReference>
<dbReference type="PANTHER" id="PTHR42879">
    <property type="entry name" value="3-OXOACYL-(ACYL-CARRIER-PROTEIN) REDUCTASE"/>
    <property type="match status" value="1"/>
</dbReference>
<name>A0ABU7LCQ5_9NOCA</name>
<dbReference type="PROSITE" id="PS00061">
    <property type="entry name" value="ADH_SHORT"/>
    <property type="match status" value="1"/>
</dbReference>
<evidence type="ECO:0000313" key="8">
    <source>
        <dbReference type="Proteomes" id="UP001336020"/>
    </source>
</evidence>
<gene>
    <name evidence="7" type="ORF">Q7514_14310</name>
</gene>
<comment type="catalytic activity">
    <reaction evidence="5">
        <text>a (3R)-hydroxyacyl-[ACP] + NADP(+) = a 3-oxoacyl-[ACP] + NADPH + H(+)</text>
        <dbReference type="Rhea" id="RHEA:17397"/>
        <dbReference type="Rhea" id="RHEA-COMP:9916"/>
        <dbReference type="Rhea" id="RHEA-COMP:9945"/>
        <dbReference type="ChEBI" id="CHEBI:15378"/>
        <dbReference type="ChEBI" id="CHEBI:57783"/>
        <dbReference type="ChEBI" id="CHEBI:58349"/>
        <dbReference type="ChEBI" id="CHEBI:78776"/>
        <dbReference type="ChEBI" id="CHEBI:78827"/>
        <dbReference type="EC" id="1.1.1.100"/>
    </reaction>
    <physiologicalReaction direction="right-to-left" evidence="5">
        <dbReference type="Rhea" id="RHEA:17399"/>
    </physiologicalReaction>
</comment>
<dbReference type="Gene3D" id="3.40.50.720">
    <property type="entry name" value="NAD(P)-binding Rossmann-like Domain"/>
    <property type="match status" value="1"/>
</dbReference>
<dbReference type="InterPro" id="IPR020904">
    <property type="entry name" value="Sc_DH/Rdtase_CS"/>
</dbReference>
<accession>A0ABU7LCQ5</accession>
<dbReference type="PRINTS" id="PR00081">
    <property type="entry name" value="GDHRDH"/>
</dbReference>
<dbReference type="InterPro" id="IPR057326">
    <property type="entry name" value="KR_dom"/>
</dbReference>
<evidence type="ECO:0000256" key="5">
    <source>
        <dbReference type="ARBA" id="ARBA00047400"/>
    </source>
</evidence>
<evidence type="ECO:0000313" key="7">
    <source>
        <dbReference type="EMBL" id="MEE2058692.1"/>
    </source>
</evidence>
<keyword evidence="3" id="KW-0134">Cell wall</keyword>
<organism evidence="7 8">
    <name type="scientific">Rhodococcus artemisiae</name>
    <dbReference type="NCBI Taxonomy" id="714159"/>
    <lineage>
        <taxon>Bacteria</taxon>
        <taxon>Bacillati</taxon>
        <taxon>Actinomycetota</taxon>
        <taxon>Actinomycetes</taxon>
        <taxon>Mycobacteriales</taxon>
        <taxon>Nocardiaceae</taxon>
        <taxon>Rhodococcus</taxon>
    </lineage>
</organism>
<dbReference type="Proteomes" id="UP001336020">
    <property type="component" value="Unassembled WGS sequence"/>
</dbReference>
<dbReference type="Pfam" id="PF13561">
    <property type="entry name" value="adh_short_C2"/>
    <property type="match status" value="1"/>
</dbReference>
<dbReference type="RefSeq" id="WP_330133947.1">
    <property type="nucleotide sequence ID" value="NZ_JAUTXY010000006.1"/>
</dbReference>
<dbReference type="SUPFAM" id="SSF51735">
    <property type="entry name" value="NAD(P)-binding Rossmann-fold domains"/>
    <property type="match status" value="1"/>
</dbReference>